<feature type="transmembrane region" description="Helical" evidence="2">
    <location>
        <begin position="72"/>
        <end position="98"/>
    </location>
</feature>
<feature type="transmembrane region" description="Helical" evidence="2">
    <location>
        <begin position="128"/>
        <end position="148"/>
    </location>
</feature>
<feature type="compositionally biased region" description="Basic and acidic residues" evidence="1">
    <location>
        <begin position="9"/>
        <end position="26"/>
    </location>
</feature>
<evidence type="ECO:0000313" key="3">
    <source>
        <dbReference type="EMBL" id="HJC69944.1"/>
    </source>
</evidence>
<feature type="transmembrane region" description="Helical" evidence="2">
    <location>
        <begin position="154"/>
        <end position="172"/>
    </location>
</feature>
<keyword evidence="2" id="KW-0472">Membrane</keyword>
<keyword evidence="2" id="KW-0812">Transmembrane</keyword>
<name>A0A9D2PZA1_9MICO</name>
<organism evidence="3 4">
    <name type="scientific">Candidatus Brachybacterium intestinipullorum</name>
    <dbReference type="NCBI Taxonomy" id="2838512"/>
    <lineage>
        <taxon>Bacteria</taxon>
        <taxon>Bacillati</taxon>
        <taxon>Actinomycetota</taxon>
        <taxon>Actinomycetes</taxon>
        <taxon>Micrococcales</taxon>
        <taxon>Dermabacteraceae</taxon>
        <taxon>Brachybacterium</taxon>
    </lineage>
</organism>
<dbReference type="AlphaFoldDB" id="A0A9D2PZA1"/>
<protein>
    <submittedName>
        <fullName evidence="3">Uncharacterized protein</fullName>
    </submittedName>
</protein>
<sequence length="209" mass="21570">MSSSPGDPPRPRLDADGMIVREDAETPARPALQRSPSRLPPGAVTALGVLGAGLALGELLRTSPAPGQAPPMVPLVLASALALSGYSFARLLQLLALVRSRARTRARGGSPATAAWGLTQEHALHGPWVVGAGASIALMGLLGLWSLLDGRPSGLEPGWPLLLIGGGIALAGRRLQLRIETLWVDERDGVGEGVRAARRCSRPGSSPSS</sequence>
<evidence type="ECO:0000256" key="2">
    <source>
        <dbReference type="SAM" id="Phobius"/>
    </source>
</evidence>
<dbReference type="EMBL" id="DWWC01000202">
    <property type="protein sequence ID" value="HJC69944.1"/>
    <property type="molecule type" value="Genomic_DNA"/>
</dbReference>
<evidence type="ECO:0000256" key="1">
    <source>
        <dbReference type="SAM" id="MobiDB-lite"/>
    </source>
</evidence>
<keyword evidence="2" id="KW-1133">Transmembrane helix</keyword>
<accession>A0A9D2PZA1</accession>
<evidence type="ECO:0000313" key="4">
    <source>
        <dbReference type="Proteomes" id="UP000823854"/>
    </source>
</evidence>
<feature type="region of interest" description="Disordered" evidence="1">
    <location>
        <begin position="1"/>
        <end position="40"/>
    </location>
</feature>
<comment type="caution">
    <text evidence="3">The sequence shown here is derived from an EMBL/GenBank/DDBJ whole genome shotgun (WGS) entry which is preliminary data.</text>
</comment>
<reference evidence="3" key="2">
    <citation type="submission" date="2021-04" db="EMBL/GenBank/DDBJ databases">
        <authorList>
            <person name="Gilroy R."/>
        </authorList>
    </citation>
    <scope>NUCLEOTIDE SEQUENCE</scope>
    <source>
        <strain evidence="3">CHK130-7132</strain>
    </source>
</reference>
<proteinExistence type="predicted"/>
<gene>
    <name evidence="3" type="ORF">H9932_09755</name>
</gene>
<dbReference type="Proteomes" id="UP000823854">
    <property type="component" value="Unassembled WGS sequence"/>
</dbReference>
<reference evidence="3" key="1">
    <citation type="journal article" date="2021" name="PeerJ">
        <title>Extensive microbial diversity within the chicken gut microbiome revealed by metagenomics and culture.</title>
        <authorList>
            <person name="Gilroy R."/>
            <person name="Ravi A."/>
            <person name="Getino M."/>
            <person name="Pursley I."/>
            <person name="Horton D.L."/>
            <person name="Alikhan N.F."/>
            <person name="Baker D."/>
            <person name="Gharbi K."/>
            <person name="Hall N."/>
            <person name="Watson M."/>
            <person name="Adriaenssens E.M."/>
            <person name="Foster-Nyarko E."/>
            <person name="Jarju S."/>
            <person name="Secka A."/>
            <person name="Antonio M."/>
            <person name="Oren A."/>
            <person name="Chaudhuri R.R."/>
            <person name="La Ragione R."/>
            <person name="Hildebrand F."/>
            <person name="Pallen M.J."/>
        </authorList>
    </citation>
    <scope>NUCLEOTIDE SEQUENCE</scope>
    <source>
        <strain evidence="3">CHK130-7132</strain>
    </source>
</reference>